<dbReference type="EMBL" id="GBRH01280170">
    <property type="protein sequence ID" value="JAD17725.1"/>
    <property type="molecule type" value="Transcribed_RNA"/>
</dbReference>
<name>A0A0A8XYJ6_ARUDO</name>
<evidence type="ECO:0000313" key="1">
    <source>
        <dbReference type="EMBL" id="JAD17725.1"/>
    </source>
</evidence>
<reference evidence="1" key="1">
    <citation type="submission" date="2014-09" db="EMBL/GenBank/DDBJ databases">
        <authorList>
            <person name="Magalhaes I.L.F."/>
            <person name="Oliveira U."/>
            <person name="Santos F.R."/>
            <person name="Vidigal T.H.D.A."/>
            <person name="Brescovit A.D."/>
            <person name="Santos A.J."/>
        </authorList>
    </citation>
    <scope>NUCLEOTIDE SEQUENCE</scope>
    <source>
        <tissue evidence="1">Shoot tissue taken approximately 20 cm above the soil surface</tissue>
    </source>
</reference>
<organism evidence="1">
    <name type="scientific">Arundo donax</name>
    <name type="common">Giant reed</name>
    <name type="synonym">Donax arundinaceus</name>
    <dbReference type="NCBI Taxonomy" id="35708"/>
    <lineage>
        <taxon>Eukaryota</taxon>
        <taxon>Viridiplantae</taxon>
        <taxon>Streptophyta</taxon>
        <taxon>Embryophyta</taxon>
        <taxon>Tracheophyta</taxon>
        <taxon>Spermatophyta</taxon>
        <taxon>Magnoliopsida</taxon>
        <taxon>Liliopsida</taxon>
        <taxon>Poales</taxon>
        <taxon>Poaceae</taxon>
        <taxon>PACMAD clade</taxon>
        <taxon>Arundinoideae</taxon>
        <taxon>Arundineae</taxon>
        <taxon>Arundo</taxon>
    </lineage>
</organism>
<proteinExistence type="predicted"/>
<accession>A0A0A8XYJ6</accession>
<protein>
    <submittedName>
        <fullName evidence="1">Uncharacterized protein</fullName>
    </submittedName>
</protein>
<reference evidence="1" key="2">
    <citation type="journal article" date="2015" name="Data Brief">
        <title>Shoot transcriptome of the giant reed, Arundo donax.</title>
        <authorList>
            <person name="Barrero R.A."/>
            <person name="Guerrero F.D."/>
            <person name="Moolhuijzen P."/>
            <person name="Goolsby J.A."/>
            <person name="Tidwell J."/>
            <person name="Bellgard S.E."/>
            <person name="Bellgard M.I."/>
        </authorList>
    </citation>
    <scope>NUCLEOTIDE SEQUENCE</scope>
    <source>
        <tissue evidence="1">Shoot tissue taken approximately 20 cm above the soil surface</tissue>
    </source>
</reference>
<sequence>MFKLIVIKFQMLFIGYNYCAGQ</sequence>
<dbReference type="AlphaFoldDB" id="A0A0A8XYJ6"/>